<evidence type="ECO:0000313" key="1">
    <source>
        <dbReference type="EMBL" id="BDZ39878.1"/>
    </source>
</evidence>
<dbReference type="EMBL" id="AP027728">
    <property type="protein sequence ID" value="BDZ39878.1"/>
    <property type="molecule type" value="Genomic_DNA"/>
</dbReference>
<name>A0ABN6X6V1_9MICO</name>
<dbReference type="PROSITE" id="PS51257">
    <property type="entry name" value="PROKAR_LIPOPROTEIN"/>
    <property type="match status" value="1"/>
</dbReference>
<reference evidence="2" key="1">
    <citation type="journal article" date="2019" name="Int. J. Syst. Evol. Microbiol.">
        <title>The Global Catalogue of Microorganisms (GCM) 10K type strain sequencing project: providing services to taxonomists for standard genome sequencing and annotation.</title>
        <authorList>
            <consortium name="The Broad Institute Genomics Platform"/>
            <consortium name="The Broad Institute Genome Sequencing Center for Infectious Disease"/>
            <person name="Wu L."/>
            <person name="Ma J."/>
        </authorList>
    </citation>
    <scope>NUCLEOTIDE SEQUENCE [LARGE SCALE GENOMIC DNA]</scope>
    <source>
        <strain evidence="2">NBRC 106310</strain>
    </source>
</reference>
<evidence type="ECO:0008006" key="3">
    <source>
        <dbReference type="Google" id="ProtNLM"/>
    </source>
</evidence>
<organism evidence="1 2">
    <name type="scientific">Microbacterium suwonense</name>
    <dbReference type="NCBI Taxonomy" id="683047"/>
    <lineage>
        <taxon>Bacteria</taxon>
        <taxon>Bacillati</taxon>
        <taxon>Actinomycetota</taxon>
        <taxon>Actinomycetes</taxon>
        <taxon>Micrococcales</taxon>
        <taxon>Microbacteriaceae</taxon>
        <taxon>Microbacterium</taxon>
    </lineage>
</organism>
<accession>A0ABN6X6V1</accession>
<sequence length="169" mass="18550">MLTKEMRWSRRLRYTAAVSGALVLLLTGCGEDQTHGTTTVDDIQGSVPTEREEGIESAQIFVAAFEDEGLTCAPADRLGSGVVEQFTCKGEDHLVMTIRNFEDITARDKQLEKVQDLACEIADSGQDIQRLSISDTWILMAGGDRDIDFEVFGNAMTSLGLESEDYTCS</sequence>
<evidence type="ECO:0000313" key="2">
    <source>
        <dbReference type="Proteomes" id="UP001321543"/>
    </source>
</evidence>
<gene>
    <name evidence="1" type="ORF">GCM10025863_24920</name>
</gene>
<protein>
    <recommendedName>
        <fullName evidence="3">DUF3558 domain-containing protein</fullName>
    </recommendedName>
</protein>
<proteinExistence type="predicted"/>
<keyword evidence="2" id="KW-1185">Reference proteome</keyword>
<dbReference type="Proteomes" id="UP001321543">
    <property type="component" value="Chromosome"/>
</dbReference>